<dbReference type="Pfam" id="PF13474">
    <property type="entry name" value="SnoaL_3"/>
    <property type="match status" value="1"/>
</dbReference>
<name>A0ABZ2TN61_9FLAO</name>
<dbReference type="InterPro" id="IPR032710">
    <property type="entry name" value="NTF2-like_dom_sf"/>
</dbReference>
<feature type="chain" id="PRO_5045388769" evidence="1">
    <location>
        <begin position="19"/>
        <end position="171"/>
    </location>
</feature>
<keyword evidence="1" id="KW-0732">Signal</keyword>
<dbReference type="SUPFAM" id="SSF54427">
    <property type="entry name" value="NTF2-like"/>
    <property type="match status" value="1"/>
</dbReference>
<evidence type="ECO:0000259" key="2">
    <source>
        <dbReference type="Pfam" id="PF13474"/>
    </source>
</evidence>
<dbReference type="Gene3D" id="3.10.450.50">
    <property type="match status" value="1"/>
</dbReference>
<dbReference type="RefSeq" id="WP_340931497.1">
    <property type="nucleotide sequence ID" value="NZ_CP150496.1"/>
</dbReference>
<evidence type="ECO:0000313" key="3">
    <source>
        <dbReference type="EMBL" id="WYW54455.1"/>
    </source>
</evidence>
<accession>A0ABZ2TN61</accession>
<evidence type="ECO:0000313" key="4">
    <source>
        <dbReference type="Proteomes" id="UP001491088"/>
    </source>
</evidence>
<gene>
    <name evidence="3" type="ORF">WG950_07930</name>
</gene>
<sequence>MKKAVVLLISILVLSACSTSIIIKKDVETIKEEVNVFMVNWHKAAADANFDNYFNAMSKDAVYIGTAAEEIWTKKEFIGFSKPFFDRGKAWSFTTLERNVYVNQNKNFVWFDELLNTWMGTCRGSGVLENSNGKWQIKQYVLSVAIPNDDVQNVIKAKKENDAKFLEKYKN</sequence>
<evidence type="ECO:0000256" key="1">
    <source>
        <dbReference type="SAM" id="SignalP"/>
    </source>
</evidence>
<dbReference type="InterPro" id="IPR037401">
    <property type="entry name" value="SnoaL-like"/>
</dbReference>
<dbReference type="EMBL" id="CP150496">
    <property type="protein sequence ID" value="WYW54455.1"/>
    <property type="molecule type" value="Genomic_DNA"/>
</dbReference>
<keyword evidence="4" id="KW-1185">Reference proteome</keyword>
<feature type="domain" description="SnoaL-like" evidence="2">
    <location>
        <begin position="34"/>
        <end position="147"/>
    </location>
</feature>
<protein>
    <submittedName>
        <fullName evidence="3">Nuclear transport factor 2 family protein</fullName>
    </submittedName>
</protein>
<reference evidence="3 4" key="1">
    <citation type="submission" date="2024-03" db="EMBL/GenBank/DDBJ databases">
        <authorList>
            <person name="Cao K."/>
        </authorList>
    </citation>
    <scope>NUCLEOTIDE SEQUENCE [LARGE SCALE GENOMIC DNA]</scope>
    <source>
        <strain evidence="3 4">MCCC 1K00696</strain>
    </source>
</reference>
<dbReference type="PROSITE" id="PS51257">
    <property type="entry name" value="PROKAR_LIPOPROTEIN"/>
    <property type="match status" value="1"/>
</dbReference>
<proteinExistence type="predicted"/>
<organism evidence="3 4">
    <name type="scientific">Polaribacter marinaquae</name>
    <dbReference type="NCBI Taxonomy" id="1642819"/>
    <lineage>
        <taxon>Bacteria</taxon>
        <taxon>Pseudomonadati</taxon>
        <taxon>Bacteroidota</taxon>
        <taxon>Flavobacteriia</taxon>
        <taxon>Flavobacteriales</taxon>
        <taxon>Flavobacteriaceae</taxon>
    </lineage>
</organism>
<feature type="signal peptide" evidence="1">
    <location>
        <begin position="1"/>
        <end position="18"/>
    </location>
</feature>
<dbReference type="Proteomes" id="UP001491088">
    <property type="component" value="Chromosome"/>
</dbReference>